<evidence type="ECO:0000259" key="2">
    <source>
        <dbReference type="Pfam" id="PF00109"/>
    </source>
</evidence>
<comment type="caution">
    <text evidence="3">The sequence shown here is derived from an EMBL/GenBank/DDBJ whole genome shotgun (WGS) entry which is preliminary data.</text>
</comment>
<dbReference type="SUPFAM" id="SSF53901">
    <property type="entry name" value="Thiolase-like"/>
    <property type="match status" value="1"/>
</dbReference>
<evidence type="ECO:0000256" key="1">
    <source>
        <dbReference type="ARBA" id="ARBA00022679"/>
    </source>
</evidence>
<evidence type="ECO:0000313" key="3">
    <source>
        <dbReference type="EMBL" id="NJC70671.1"/>
    </source>
</evidence>
<name>A0ABX0XXB8_9ACTN</name>
<sequence>MTVVMVGAATVLPSNPTLAELATPAHRVPGPADPGAHITLRGLRYKDHATRLALAAAQVALVDARMWDGDRLTVDGNRVAVVVSSNYGNADTVCRAVETIARESTAGTSPMDLPNTSSNVVASSVAIRFGLRGANVMLCNGLTSGLDALFWARMLVRTGRAAQVLAVGVEPDNAVVRRLTGDENVLDGAAAVVVEHPATARERRVPARARYAAYERAAGVDQCLSRLARHASAPAAWYAPEPSAAGTDVLTGLRRHDLARVWGQASGALGVLQCAAAVGHFDGGGAGPVYLVNGGAPERVTAGVVLDAPGAVG</sequence>
<gene>
    <name evidence="3" type="ORF">HC031_13245</name>
</gene>
<dbReference type="PANTHER" id="PTHR11712">
    <property type="entry name" value="POLYKETIDE SYNTHASE-RELATED"/>
    <property type="match status" value="1"/>
</dbReference>
<keyword evidence="1" id="KW-0808">Transferase</keyword>
<evidence type="ECO:0000313" key="4">
    <source>
        <dbReference type="Proteomes" id="UP000722989"/>
    </source>
</evidence>
<dbReference type="RefSeq" id="WP_167925570.1">
    <property type="nucleotide sequence ID" value="NZ_JAATVY010000007.1"/>
</dbReference>
<dbReference type="InterPro" id="IPR014030">
    <property type="entry name" value="Ketoacyl_synth_N"/>
</dbReference>
<dbReference type="InterPro" id="IPR000794">
    <property type="entry name" value="Beta-ketoacyl_synthase"/>
</dbReference>
<accession>A0ABX0XXB8</accession>
<dbReference type="Pfam" id="PF00109">
    <property type="entry name" value="ketoacyl-synt"/>
    <property type="match status" value="1"/>
</dbReference>
<protein>
    <submittedName>
        <fullName evidence="3">3-oxoacyl-ACP synthase</fullName>
    </submittedName>
</protein>
<dbReference type="Proteomes" id="UP000722989">
    <property type="component" value="Unassembled WGS sequence"/>
</dbReference>
<dbReference type="PANTHER" id="PTHR11712:SF336">
    <property type="entry name" value="3-OXOACYL-[ACYL-CARRIER-PROTEIN] SYNTHASE, MITOCHONDRIAL"/>
    <property type="match status" value="1"/>
</dbReference>
<keyword evidence="4" id="KW-1185">Reference proteome</keyword>
<feature type="domain" description="Beta-ketoacyl synthase-like N-terminal" evidence="2">
    <location>
        <begin position="38"/>
        <end position="170"/>
    </location>
</feature>
<dbReference type="InterPro" id="IPR016039">
    <property type="entry name" value="Thiolase-like"/>
</dbReference>
<reference evidence="3 4" key="1">
    <citation type="submission" date="2020-03" db="EMBL/GenBank/DDBJ databases">
        <title>WGS of the type strain of Planosporangium spp.</title>
        <authorList>
            <person name="Thawai C."/>
        </authorList>
    </citation>
    <scope>NUCLEOTIDE SEQUENCE [LARGE SCALE GENOMIC DNA]</scope>
    <source>
        <strain evidence="3 4">TBRC 5610</strain>
    </source>
</reference>
<organism evidence="3 4">
    <name type="scientific">Planosporangium thailandense</name>
    <dbReference type="NCBI Taxonomy" id="765197"/>
    <lineage>
        <taxon>Bacteria</taxon>
        <taxon>Bacillati</taxon>
        <taxon>Actinomycetota</taxon>
        <taxon>Actinomycetes</taxon>
        <taxon>Micromonosporales</taxon>
        <taxon>Micromonosporaceae</taxon>
        <taxon>Planosporangium</taxon>
    </lineage>
</organism>
<dbReference type="Gene3D" id="3.40.47.10">
    <property type="match status" value="1"/>
</dbReference>
<dbReference type="EMBL" id="JAATVY010000007">
    <property type="protein sequence ID" value="NJC70671.1"/>
    <property type="molecule type" value="Genomic_DNA"/>
</dbReference>
<proteinExistence type="predicted"/>